<name>Z9JLK3_9GAMM</name>
<reference evidence="12" key="2">
    <citation type="submission" date="2021-11" db="EMBL/GenBank/DDBJ databases">
        <title>Genome sequence of Xylella taiwanensis PLS432.</title>
        <authorList>
            <person name="Weng L.-W."/>
            <person name="Su C.-C."/>
            <person name="Tsai C.-W."/>
            <person name="Kuo C.-H."/>
        </authorList>
    </citation>
    <scope>NUCLEOTIDE SEQUENCE</scope>
    <source>
        <strain evidence="12">PLS432</strain>
    </source>
</reference>
<dbReference type="Proteomes" id="UP001430701">
    <property type="component" value="Unassembled WGS sequence"/>
</dbReference>
<keyword evidence="5" id="KW-0378">Hydrolase</keyword>
<evidence type="ECO:0000256" key="2">
    <source>
        <dbReference type="ARBA" id="ARBA00007357"/>
    </source>
</evidence>
<dbReference type="Proteomes" id="UP000020406">
    <property type="component" value="Unassembled WGS sequence"/>
</dbReference>
<keyword evidence="6" id="KW-0862">Zinc</keyword>
<dbReference type="InterPro" id="IPR018497">
    <property type="entry name" value="Peptidase_M13_C"/>
</dbReference>
<dbReference type="GeneID" id="68901430"/>
<sequence length="700" mass="78123">MPHTYRWLPLCLSVAVTLASCNRDTQAPAPVPTPKPTPKTKNTDLDLTTLPPVARFVTSDLDHTGNPCNDLHTYVNGNWLKANPVPSDRTSWGAFEMLDERSNAIQHQLVERAAADPKSSGIEKILSDLWNTGMDEAKIEAQGIDPLKAELAAIDAITDRNNLVNYLRSTAAKGRGELFAFSASPDFRDSTRNIAYVSQSGLGLPDPEYYTKPANKNKLQAYQAHIAKVLELSGTAATDAAKQAEQVIAFETRLAKVSKTSEQLARDTALQYNPVTPAQADKLTPHWSWSETFKTQGVPLPEMFSLAIPAFHKEVDRMLTDTDPAIWRAYLRFHTVDSASPYLSRPFVDEHFAFWNNTMRGQKEIKPRWKRVLNTINGQTGEALGQLYVKAAFPAESKVKMEALVDHLRTALKARIEKLDWMSPATKSKALKKWESFTAKIGYPDKWRSWDGLQTNRDSYLGNVLSAQQFNYAWNLSKIGKPVDKTEWDMPPQMVNAYYNPQQNEIVFPAAILQPPFFDPDAPPESNYGGIGAVIGHEMTHGYDDQGSRFGPTGNFEQWWTKTDAKAFSTRTAKLVTQFNGYRTEDGSQVNGSLTLGENIADLGGINTAYDAMKTATAGQADPKTDGITRDQRFFYNWATVWRSQQTPEEQAMRLKTDPHAPSRFRAIGAPSNMPSFAEAFSCKPSDAMVRRGDQQVVIW</sequence>
<evidence type="ECO:0000259" key="9">
    <source>
        <dbReference type="Pfam" id="PF01431"/>
    </source>
</evidence>
<dbReference type="STRING" id="1444770.AF72_02450"/>
<dbReference type="InterPro" id="IPR024079">
    <property type="entry name" value="MetalloPept_cat_dom_sf"/>
</dbReference>
<protein>
    <submittedName>
        <fullName evidence="11 12">Peptidase</fullName>
    </submittedName>
</protein>
<dbReference type="PRINTS" id="PR00786">
    <property type="entry name" value="NEPRILYSIN"/>
</dbReference>
<evidence type="ECO:0000256" key="7">
    <source>
        <dbReference type="ARBA" id="ARBA00023049"/>
    </source>
</evidence>
<organism evidence="11 13">
    <name type="scientific">Xylella taiwanensis</name>
    <dbReference type="NCBI Taxonomy" id="1444770"/>
    <lineage>
        <taxon>Bacteria</taxon>
        <taxon>Pseudomonadati</taxon>
        <taxon>Pseudomonadota</taxon>
        <taxon>Gammaproteobacteria</taxon>
        <taxon>Lysobacterales</taxon>
        <taxon>Lysobacteraceae</taxon>
        <taxon>Xylella</taxon>
    </lineage>
</organism>
<evidence type="ECO:0000313" key="14">
    <source>
        <dbReference type="Proteomes" id="UP001430701"/>
    </source>
</evidence>
<evidence type="ECO:0000256" key="1">
    <source>
        <dbReference type="ARBA" id="ARBA00001947"/>
    </source>
</evidence>
<dbReference type="GO" id="GO:0005886">
    <property type="term" value="C:plasma membrane"/>
    <property type="evidence" value="ECO:0007669"/>
    <property type="project" value="TreeGrafter"/>
</dbReference>
<dbReference type="PROSITE" id="PS51257">
    <property type="entry name" value="PROKAR_LIPOPROTEIN"/>
    <property type="match status" value="1"/>
</dbReference>
<reference evidence="11 13" key="1">
    <citation type="journal article" date="2014" name="Genome Announc.">
        <title>Draft Genome Sequence of Xylella fastidiosa Pear Leaf Scorch Strain in Taiwan.</title>
        <authorList>
            <person name="Su C.C."/>
            <person name="Deng W.L."/>
            <person name="Jan F.J."/>
            <person name="Chang C.J."/>
            <person name="Huang H."/>
            <person name="Chen J."/>
        </authorList>
    </citation>
    <scope>NUCLEOTIDE SEQUENCE [LARGE SCALE GENOMIC DNA]</scope>
    <source>
        <strain evidence="11 13">PLS229</strain>
    </source>
</reference>
<proteinExistence type="inferred from homology"/>
<evidence type="ECO:0000256" key="4">
    <source>
        <dbReference type="ARBA" id="ARBA00022723"/>
    </source>
</evidence>
<dbReference type="EMBL" id="JDSQ01000003">
    <property type="protein sequence ID" value="EWS79019.1"/>
    <property type="molecule type" value="Genomic_DNA"/>
</dbReference>
<evidence type="ECO:0000313" key="12">
    <source>
        <dbReference type="EMBL" id="MCD8472411.1"/>
    </source>
</evidence>
<dbReference type="AlphaFoldDB" id="Z9JLK3"/>
<comment type="similarity">
    <text evidence="2">Belongs to the peptidase M13 family.</text>
</comment>
<gene>
    <name evidence="11" type="ORF">AF72_02450</name>
    <name evidence="12" type="ORF">LPH55_02710</name>
</gene>
<dbReference type="PATRIC" id="fig|1444770.3.peg.592"/>
<evidence type="ECO:0000256" key="6">
    <source>
        <dbReference type="ARBA" id="ARBA00022833"/>
    </source>
</evidence>
<dbReference type="PROSITE" id="PS51885">
    <property type="entry name" value="NEPRILYSIN"/>
    <property type="match status" value="1"/>
</dbReference>
<dbReference type="KEGG" id="xtw:AB672_08990"/>
<dbReference type="Gene3D" id="1.10.1380.10">
    <property type="entry name" value="Neutral endopeptidase , domain2"/>
    <property type="match status" value="1"/>
</dbReference>
<evidence type="ECO:0000256" key="3">
    <source>
        <dbReference type="ARBA" id="ARBA00022670"/>
    </source>
</evidence>
<feature type="domain" description="Peptidase M13 N-terminal" evidence="10">
    <location>
        <begin position="67"/>
        <end position="444"/>
    </location>
</feature>
<evidence type="ECO:0000256" key="8">
    <source>
        <dbReference type="SAM" id="MobiDB-lite"/>
    </source>
</evidence>
<accession>Z9JLK3</accession>
<keyword evidence="3" id="KW-0645">Protease</keyword>
<keyword evidence="4" id="KW-0479">Metal-binding</keyword>
<evidence type="ECO:0000259" key="10">
    <source>
        <dbReference type="Pfam" id="PF05649"/>
    </source>
</evidence>
<evidence type="ECO:0000313" key="13">
    <source>
        <dbReference type="Proteomes" id="UP000020406"/>
    </source>
</evidence>
<dbReference type="Pfam" id="PF01431">
    <property type="entry name" value="Peptidase_M13"/>
    <property type="match status" value="1"/>
</dbReference>
<keyword evidence="7" id="KW-0482">Metalloprotease</keyword>
<dbReference type="SUPFAM" id="SSF55486">
    <property type="entry name" value="Metalloproteases ('zincins'), catalytic domain"/>
    <property type="match status" value="1"/>
</dbReference>
<dbReference type="PANTHER" id="PTHR11733">
    <property type="entry name" value="ZINC METALLOPROTEASE FAMILY M13 NEPRILYSIN-RELATED"/>
    <property type="match status" value="1"/>
</dbReference>
<evidence type="ECO:0000256" key="5">
    <source>
        <dbReference type="ARBA" id="ARBA00022801"/>
    </source>
</evidence>
<dbReference type="PANTHER" id="PTHR11733:SF167">
    <property type="entry name" value="FI17812P1-RELATED"/>
    <property type="match status" value="1"/>
</dbReference>
<feature type="domain" description="Peptidase M13 C-terminal" evidence="9">
    <location>
        <begin position="496"/>
        <end position="695"/>
    </location>
</feature>
<dbReference type="Gene3D" id="3.40.390.10">
    <property type="entry name" value="Collagenase (Catalytic Domain)"/>
    <property type="match status" value="1"/>
</dbReference>
<comment type="caution">
    <text evidence="11">The sequence shown here is derived from an EMBL/GenBank/DDBJ whole genome shotgun (WGS) entry which is preliminary data.</text>
</comment>
<keyword evidence="14" id="KW-1185">Reference proteome</keyword>
<feature type="region of interest" description="Disordered" evidence="8">
    <location>
        <begin position="25"/>
        <end position="46"/>
    </location>
</feature>
<dbReference type="EMBL" id="JAJPPU010000001">
    <property type="protein sequence ID" value="MCD8472411.1"/>
    <property type="molecule type" value="Genomic_DNA"/>
</dbReference>
<dbReference type="GO" id="GO:0046872">
    <property type="term" value="F:metal ion binding"/>
    <property type="evidence" value="ECO:0007669"/>
    <property type="project" value="UniProtKB-KW"/>
</dbReference>
<dbReference type="GO" id="GO:0004222">
    <property type="term" value="F:metalloendopeptidase activity"/>
    <property type="evidence" value="ECO:0007669"/>
    <property type="project" value="InterPro"/>
</dbReference>
<dbReference type="eggNOG" id="COG3590">
    <property type="taxonomic scope" value="Bacteria"/>
</dbReference>
<dbReference type="Pfam" id="PF05649">
    <property type="entry name" value="Peptidase_M13_N"/>
    <property type="match status" value="1"/>
</dbReference>
<dbReference type="RefSeq" id="WP_038270400.1">
    <property type="nucleotide sequence ID" value="NZ_CP053627.1"/>
</dbReference>
<dbReference type="OrthoDB" id="9775677at2"/>
<evidence type="ECO:0000313" key="11">
    <source>
        <dbReference type="EMBL" id="EWS79019.1"/>
    </source>
</evidence>
<comment type="cofactor">
    <cofactor evidence="1">
        <name>Zn(2+)</name>
        <dbReference type="ChEBI" id="CHEBI:29105"/>
    </cofactor>
</comment>
<dbReference type="InterPro" id="IPR042089">
    <property type="entry name" value="Peptidase_M13_dom_2"/>
</dbReference>
<dbReference type="GO" id="GO:0016485">
    <property type="term" value="P:protein processing"/>
    <property type="evidence" value="ECO:0007669"/>
    <property type="project" value="TreeGrafter"/>
</dbReference>
<dbReference type="CDD" id="cd08662">
    <property type="entry name" value="M13"/>
    <property type="match status" value="1"/>
</dbReference>
<dbReference type="InterPro" id="IPR008753">
    <property type="entry name" value="Peptidase_M13_N"/>
</dbReference>
<dbReference type="InterPro" id="IPR000718">
    <property type="entry name" value="Peptidase_M13"/>
</dbReference>